<dbReference type="InterPro" id="IPR055414">
    <property type="entry name" value="LRR_R13L4/SHOC2-like"/>
</dbReference>
<dbReference type="GO" id="GO:0005737">
    <property type="term" value="C:cytoplasm"/>
    <property type="evidence" value="ECO:0007669"/>
    <property type="project" value="TreeGrafter"/>
</dbReference>
<evidence type="ECO:0000313" key="4">
    <source>
        <dbReference type="EMBL" id="GAT94224.1"/>
    </source>
</evidence>
<dbReference type="PANTHER" id="PTHR48051">
    <property type="match status" value="1"/>
</dbReference>
<dbReference type="InterPro" id="IPR003591">
    <property type="entry name" value="Leu-rich_rpt_typical-subtyp"/>
</dbReference>
<evidence type="ECO:0000256" key="2">
    <source>
        <dbReference type="ARBA" id="ARBA00022737"/>
    </source>
</evidence>
<gene>
    <name evidence="4" type="ORF">CL6EHI_137760</name>
</gene>
<proteinExistence type="predicted"/>
<dbReference type="Gene3D" id="3.60.40.10">
    <property type="entry name" value="PPM-type phosphatase domain"/>
    <property type="match status" value="1"/>
</dbReference>
<dbReference type="VEuPathDB" id="AmoebaDB:EHI8A_046140"/>
<dbReference type="InterPro" id="IPR050216">
    <property type="entry name" value="LRR_domain-containing"/>
</dbReference>
<dbReference type="OMA" id="RDRFGFM"/>
<dbReference type="SUPFAM" id="SSF52058">
    <property type="entry name" value="L domain-like"/>
    <property type="match status" value="2"/>
</dbReference>
<evidence type="ECO:0000313" key="5">
    <source>
        <dbReference type="Proteomes" id="UP000078387"/>
    </source>
</evidence>
<dbReference type="SMART" id="SM00365">
    <property type="entry name" value="LRR_SD22"/>
    <property type="match status" value="11"/>
</dbReference>
<comment type="caution">
    <text evidence="4">The sequence shown here is derived from an EMBL/GenBank/DDBJ whole genome shotgun (WGS) entry which is preliminary data.</text>
</comment>
<dbReference type="PRINTS" id="PR00019">
    <property type="entry name" value="LEURICHRPT"/>
</dbReference>
<keyword evidence="2" id="KW-0677">Repeat</keyword>
<dbReference type="VEuPathDB" id="AmoebaDB:EHI_137760"/>
<dbReference type="Pfam" id="PF23598">
    <property type="entry name" value="LRR_14"/>
    <property type="match status" value="1"/>
</dbReference>
<dbReference type="PROSITE" id="PS51746">
    <property type="entry name" value="PPM_2"/>
    <property type="match status" value="1"/>
</dbReference>
<dbReference type="InterPro" id="IPR032675">
    <property type="entry name" value="LRR_dom_sf"/>
</dbReference>
<dbReference type="VEuPathDB" id="AmoebaDB:KM1_086220"/>
<dbReference type="Proteomes" id="UP000078387">
    <property type="component" value="Unassembled WGS sequence"/>
</dbReference>
<dbReference type="SMART" id="SM00369">
    <property type="entry name" value="LRR_TYP"/>
    <property type="match status" value="10"/>
</dbReference>
<dbReference type="InterPro" id="IPR001932">
    <property type="entry name" value="PPM-type_phosphatase-like_dom"/>
</dbReference>
<evidence type="ECO:0000259" key="3">
    <source>
        <dbReference type="PROSITE" id="PS51746"/>
    </source>
</evidence>
<dbReference type="SMART" id="SM00364">
    <property type="entry name" value="LRR_BAC"/>
    <property type="match status" value="9"/>
</dbReference>
<dbReference type="Gene3D" id="3.80.10.10">
    <property type="entry name" value="Ribonuclease Inhibitor"/>
    <property type="match status" value="4"/>
</dbReference>
<feature type="domain" description="PPM-type phosphatase" evidence="3">
    <location>
        <begin position="584"/>
        <end position="833"/>
    </location>
</feature>
<dbReference type="Pfam" id="PF00481">
    <property type="entry name" value="PP2C"/>
    <property type="match status" value="1"/>
</dbReference>
<dbReference type="VEuPathDB" id="AmoebaDB:EHI5A_073530"/>
<dbReference type="PANTHER" id="PTHR48051:SF1">
    <property type="entry name" value="RAS SUPPRESSOR PROTEIN 1"/>
    <property type="match status" value="1"/>
</dbReference>
<dbReference type="VEuPathDB" id="AmoebaDB:EHI7A_046800"/>
<accession>A0A5K1UQF5</accession>
<reference evidence="4 5" key="1">
    <citation type="submission" date="2016-05" db="EMBL/GenBank/DDBJ databases">
        <title>First whole genome sequencing of Entamoeba histolytica HM1:IMSS-clone-6.</title>
        <authorList>
            <person name="Mukherjee Avik.K."/>
            <person name="Izumyama S."/>
            <person name="Nakada-Tsukui K."/>
            <person name="Nozaki T."/>
        </authorList>
    </citation>
    <scope>NUCLEOTIDE SEQUENCE [LARGE SCALE GENOMIC DNA]</scope>
    <source>
        <strain evidence="4 5">HM1:IMSS clone 6</strain>
    </source>
</reference>
<protein>
    <submittedName>
        <fullName evidence="4">Leucine rich repeat protein phosphatase 2c domain containing protein</fullName>
    </submittedName>
</protein>
<dbReference type="InterPro" id="IPR036457">
    <property type="entry name" value="PPM-type-like_dom_sf"/>
</dbReference>
<organism evidence="4 5">
    <name type="scientific">Entamoeba histolytica</name>
    <dbReference type="NCBI Taxonomy" id="5759"/>
    <lineage>
        <taxon>Eukaryota</taxon>
        <taxon>Amoebozoa</taxon>
        <taxon>Evosea</taxon>
        <taxon>Archamoebae</taxon>
        <taxon>Mastigamoebida</taxon>
        <taxon>Entamoebidae</taxon>
        <taxon>Entamoeba</taxon>
    </lineage>
</organism>
<keyword evidence="1" id="KW-0433">Leucine-rich repeat</keyword>
<dbReference type="CDD" id="cd00143">
    <property type="entry name" value="PP2Cc"/>
    <property type="match status" value="1"/>
</dbReference>
<evidence type="ECO:0000256" key="1">
    <source>
        <dbReference type="ARBA" id="ARBA00022614"/>
    </source>
</evidence>
<sequence length="833" mass="94163">MAIVKKIDQHLKVIPEELCRTQSIYINVGELNFGNNEFEEIPETIQLFSSLKKISFASNKLREVNDYLFSLTGLEYICLNQNKIEEINNKITELTQLTSFEACANKLHEFNFNLNIQRLDLSANFFTTLNFSSTRLTFLDISQNDLTSFPNLNCPNLERINASFNNIELLPDDITILSSLKSCDLRNNKIKSLPKNFSILTSLTYLQLANNPINNVPPNFEVMRIRKLNVNGTQNLIFNPITTLKELNYSKVGVDVLFDNYSILKNLETLDVSNNLFKTLTLTSEKMISCNCSNNKLTTLIIEKGCSIQKLLARNNEISFIDSSIYFNSKLCVLDLSNNKITSLPNKPDMSRLNYLSIGFNKLSSFDMDLNKFSSLTFLDISFNKLNVIPSQIGGLTQLKTLYITGNNISLLPNEFSNLISLTTLHCSENKFTLFPNVLLNLSHLSKLYISSNYFESIPLLSSLINLQTLDISNCFLTSCTSIINLSHLEQLNLSNNYLSIPHNFNGCTSLIYLDLSYNSLQSFIDVNDFKNLALLDLSFNDLIKLPNHNPSTTVLINGCIRLQKFPFLSRFYHNLKFRSIPTTCATAQMCADRDEMQDSLICIPHFAAPEHYLFAGIDGHSGKYVSYKFSIRFPEIFYEMLSRDSGALNIIDALYQSFDTIQNEFANDPNVTDGAVATVIFMTPTKIYTAQCGDCRAVYITSSGVVQLAPEHKTSDRIEQMRIRSQGGFVSENLRVCGLLVARSVGDVKNKPIITHVPDITCFDRRDDEEYLVVATDGVWDEISNLKIHDILHSNRRVYRTSELSGLVKDIACVSCISGQHPDNIGIVLCRF</sequence>
<dbReference type="EMBL" id="BDEQ01000001">
    <property type="protein sequence ID" value="GAT94224.1"/>
    <property type="molecule type" value="Genomic_DNA"/>
</dbReference>
<dbReference type="AlphaFoldDB" id="A0A5K1UQF5"/>
<dbReference type="SUPFAM" id="SSF81606">
    <property type="entry name" value="PP2C-like"/>
    <property type="match status" value="1"/>
</dbReference>
<dbReference type="PROSITE" id="PS51450">
    <property type="entry name" value="LRR"/>
    <property type="match status" value="5"/>
</dbReference>
<dbReference type="Pfam" id="PF13855">
    <property type="entry name" value="LRR_8"/>
    <property type="match status" value="1"/>
</dbReference>
<name>A0A5K1UQF5_ENTHI</name>
<dbReference type="InterPro" id="IPR001611">
    <property type="entry name" value="Leu-rich_rpt"/>
</dbReference>
<dbReference type="SMART" id="SM00332">
    <property type="entry name" value="PP2Cc"/>
    <property type="match status" value="1"/>
</dbReference>